<feature type="region of interest" description="Disordered" evidence="1">
    <location>
        <begin position="1"/>
        <end position="41"/>
    </location>
</feature>
<sequence length="93" mass="9472">MTANKTDSPAEKSAAEKADAEKADAEKAAAEKAGKKAPALSITSSVEGFRRAGHAFGSKETIIKLSDLSDEQIAALKAEPKLAVTETTVAGAA</sequence>
<name>Q0EWE0_9PROT</name>
<feature type="compositionally biased region" description="Basic and acidic residues" evidence="1">
    <location>
        <begin position="8"/>
        <end position="34"/>
    </location>
</feature>
<dbReference type="SUPFAM" id="SSF160059">
    <property type="entry name" value="PriA/YqbF domain"/>
    <property type="match status" value="1"/>
</dbReference>
<evidence type="ECO:0000313" key="4">
    <source>
        <dbReference type="Proteomes" id="UP000005297"/>
    </source>
</evidence>
<organism evidence="3 4">
    <name type="scientific">Mariprofundus ferrooxydans PV-1</name>
    <dbReference type="NCBI Taxonomy" id="314345"/>
    <lineage>
        <taxon>Bacteria</taxon>
        <taxon>Pseudomonadati</taxon>
        <taxon>Pseudomonadota</taxon>
        <taxon>Candidatius Mariprofundia</taxon>
        <taxon>Mariprofundales</taxon>
        <taxon>Mariprofundaceae</taxon>
        <taxon>Mariprofundus</taxon>
    </lineage>
</organism>
<dbReference type="RefSeq" id="WP_009850857.1">
    <property type="nucleotide sequence ID" value="NZ_DS022295.1"/>
</dbReference>
<dbReference type="Gene3D" id="3.40.5.80">
    <property type="match status" value="1"/>
</dbReference>
<dbReference type="HOGENOM" id="CLU_2396183_0_0_0"/>
<feature type="domain" description="Mu-like prophage FluMu N-terminal" evidence="2">
    <location>
        <begin position="43"/>
        <end position="87"/>
    </location>
</feature>
<proteinExistence type="predicted"/>
<dbReference type="InParanoid" id="Q0EWE0"/>
<evidence type="ECO:0000256" key="1">
    <source>
        <dbReference type="SAM" id="MobiDB-lite"/>
    </source>
</evidence>
<dbReference type="Proteomes" id="UP000005297">
    <property type="component" value="Unassembled WGS sequence"/>
</dbReference>
<dbReference type="STRING" id="314344.AL013_10535"/>
<evidence type="ECO:0000259" key="2">
    <source>
        <dbReference type="Pfam" id="PF17891"/>
    </source>
</evidence>
<dbReference type="InterPro" id="IPR041227">
    <property type="entry name" value="FluMu_N"/>
</dbReference>
<keyword evidence="4" id="KW-1185">Reference proteome</keyword>
<accession>Q0EWE0</accession>
<dbReference type="OrthoDB" id="7010811at2"/>
<dbReference type="Pfam" id="PF17891">
    <property type="entry name" value="FluMu_N"/>
    <property type="match status" value="1"/>
</dbReference>
<evidence type="ECO:0000313" key="3">
    <source>
        <dbReference type="EMBL" id="EAU53531.1"/>
    </source>
</evidence>
<dbReference type="eggNOG" id="ENOG502ZMF0">
    <property type="taxonomic scope" value="Bacteria"/>
</dbReference>
<protein>
    <recommendedName>
        <fullName evidence="2">Mu-like prophage FluMu N-terminal domain-containing protein</fullName>
    </recommendedName>
</protein>
<comment type="caution">
    <text evidence="3">The sequence shown here is derived from an EMBL/GenBank/DDBJ whole genome shotgun (WGS) entry which is preliminary data.</text>
</comment>
<dbReference type="AlphaFoldDB" id="Q0EWE0"/>
<gene>
    <name evidence="3" type="ORF">SPV1_02798</name>
</gene>
<dbReference type="EMBL" id="AATS01000021">
    <property type="protein sequence ID" value="EAU53531.1"/>
    <property type="molecule type" value="Genomic_DNA"/>
</dbReference>
<reference evidence="3 4" key="1">
    <citation type="submission" date="2006-09" db="EMBL/GenBank/DDBJ databases">
        <authorList>
            <person name="Emerson D."/>
            <person name="Ferriera S."/>
            <person name="Johnson J."/>
            <person name="Kravitz S."/>
            <person name="Halpern A."/>
            <person name="Remington K."/>
            <person name="Beeson K."/>
            <person name="Tran B."/>
            <person name="Rogers Y.-H."/>
            <person name="Friedman R."/>
            <person name="Venter J.C."/>
        </authorList>
    </citation>
    <scope>NUCLEOTIDE SEQUENCE [LARGE SCALE GENOMIC DNA]</scope>
    <source>
        <strain evidence="3 4">PV-1</strain>
    </source>
</reference>